<proteinExistence type="predicted"/>
<feature type="region of interest" description="Disordered" evidence="1">
    <location>
        <begin position="118"/>
        <end position="155"/>
    </location>
</feature>
<gene>
    <name evidence="3" type="ORF">RHP51_02065</name>
</gene>
<dbReference type="EMBL" id="CP134537">
    <property type="protein sequence ID" value="WNH09549.1"/>
    <property type="molecule type" value="Genomic_DNA"/>
</dbReference>
<name>A0ABY9XUE3_9FLAO</name>
<feature type="chain" id="PRO_5046290680" evidence="2">
    <location>
        <begin position="23"/>
        <end position="155"/>
    </location>
</feature>
<dbReference type="RefSeq" id="WP_415865994.1">
    <property type="nucleotide sequence ID" value="NZ_CP134537.1"/>
</dbReference>
<reference evidence="3 4" key="1">
    <citation type="submission" date="2023-09" db="EMBL/GenBank/DDBJ databases">
        <title>Thalassobella suaedae gen. nov., sp. nov., a marine bacterium of the family Flavobacteriaceae isolated from a halophyte Suaeda japonica.</title>
        <authorList>
            <person name="Lee S.Y."/>
            <person name="Hwang C.Y."/>
        </authorList>
    </citation>
    <scope>NUCLEOTIDE SEQUENCE [LARGE SCALE GENOMIC DNA]</scope>
    <source>
        <strain evidence="3 4">HL-DH14</strain>
    </source>
</reference>
<sequence length="155" mass="18543">MKKTIYIITLLLGGVISQTTNAQVRVGININAQPLWGPVGHDYVEYYYLPDIDAFYNVPNRQYIYMQNYRSVFSRRLPSKYQNFDLYSGYKVVVNEPKPYRNYGLYRKKYNKYKNNHSQGIIRNSHDPKYYVNKNHPEHNKFKKNHNTKGKHKNK</sequence>
<feature type="compositionally biased region" description="Basic and acidic residues" evidence="1">
    <location>
        <begin position="124"/>
        <end position="140"/>
    </location>
</feature>
<dbReference type="Proteomes" id="UP001302806">
    <property type="component" value="Chromosome"/>
</dbReference>
<feature type="signal peptide" evidence="2">
    <location>
        <begin position="1"/>
        <end position="22"/>
    </location>
</feature>
<evidence type="ECO:0000256" key="1">
    <source>
        <dbReference type="SAM" id="MobiDB-lite"/>
    </source>
</evidence>
<evidence type="ECO:0000313" key="3">
    <source>
        <dbReference type="EMBL" id="WNH09549.1"/>
    </source>
</evidence>
<accession>A0ABY9XUE3</accession>
<keyword evidence="2" id="KW-0732">Signal</keyword>
<protein>
    <submittedName>
        <fullName evidence="3">Uncharacterized protein</fullName>
    </submittedName>
</protein>
<feature type="compositionally biased region" description="Basic residues" evidence="1">
    <location>
        <begin position="141"/>
        <end position="155"/>
    </location>
</feature>
<evidence type="ECO:0000313" key="4">
    <source>
        <dbReference type="Proteomes" id="UP001302806"/>
    </source>
</evidence>
<organism evidence="3 4">
    <name type="scientific">Thalassobellus suaedae</name>
    <dbReference type="NCBI Taxonomy" id="3074124"/>
    <lineage>
        <taxon>Bacteria</taxon>
        <taxon>Pseudomonadati</taxon>
        <taxon>Bacteroidota</taxon>
        <taxon>Flavobacteriia</taxon>
        <taxon>Flavobacteriales</taxon>
        <taxon>Flavobacteriaceae</taxon>
        <taxon>Thalassobellus</taxon>
    </lineage>
</organism>
<evidence type="ECO:0000256" key="2">
    <source>
        <dbReference type="SAM" id="SignalP"/>
    </source>
</evidence>